<evidence type="ECO:0000259" key="2">
    <source>
        <dbReference type="Pfam" id="PF04865"/>
    </source>
</evidence>
<dbReference type="PANTHER" id="PTHR37829">
    <property type="entry name" value="PHAGE-LIKE ELEMENT PBSX PROTEIN XKDT"/>
    <property type="match status" value="1"/>
</dbReference>
<proteinExistence type="inferred from homology"/>
<dbReference type="PANTHER" id="PTHR37829:SF3">
    <property type="entry name" value="PROTEIN JAYE-RELATED"/>
    <property type="match status" value="1"/>
</dbReference>
<name>A0A0J7J761_9GAMM</name>
<comment type="similarity">
    <text evidence="1">Belongs to the Mu gp47/PBSX XkdT family.</text>
</comment>
<protein>
    <submittedName>
        <fullName evidence="5">Putative phage protein gp47/JayE</fullName>
    </submittedName>
</protein>
<dbReference type="OrthoDB" id="7565172at2"/>
<organism evidence="5 6">
    <name type="scientific">Marinobacter subterrani</name>
    <dbReference type="NCBI Taxonomy" id="1658765"/>
    <lineage>
        <taxon>Bacteria</taxon>
        <taxon>Pseudomonadati</taxon>
        <taxon>Pseudomonadota</taxon>
        <taxon>Gammaproteobacteria</taxon>
        <taxon>Pseudomonadales</taxon>
        <taxon>Marinobacteraceae</taxon>
        <taxon>Marinobacter</taxon>
    </lineage>
</organism>
<dbReference type="EMBL" id="LFBU01000001">
    <property type="protein sequence ID" value="KMQ73992.1"/>
    <property type="molecule type" value="Genomic_DNA"/>
</dbReference>
<dbReference type="STRING" id="1658765.Msub_10163"/>
<dbReference type="InterPro" id="IPR052399">
    <property type="entry name" value="Phage_Baseplate_Assmbl_Protein"/>
</dbReference>
<gene>
    <name evidence="5" type="ORF">Msub_10163</name>
</gene>
<feature type="domain" description="Baseplate protein J-like barrel" evidence="2">
    <location>
        <begin position="89"/>
        <end position="158"/>
    </location>
</feature>
<dbReference type="Proteomes" id="UP000036102">
    <property type="component" value="Unassembled WGS sequence"/>
</dbReference>
<dbReference type="PATRIC" id="fig|1658765.3.peg.156"/>
<evidence type="ECO:0000259" key="3">
    <source>
        <dbReference type="Pfam" id="PF26078"/>
    </source>
</evidence>
<feature type="domain" description="Baseplate J-like central" evidence="3">
    <location>
        <begin position="190"/>
        <end position="264"/>
    </location>
</feature>
<keyword evidence="6" id="KW-1185">Reference proteome</keyword>
<feature type="domain" description="Baseplate J-like C-terminal" evidence="4">
    <location>
        <begin position="274"/>
        <end position="348"/>
    </location>
</feature>
<dbReference type="InterPro" id="IPR058530">
    <property type="entry name" value="Baseplate_J-like_C"/>
</dbReference>
<dbReference type="Pfam" id="PF26078">
    <property type="entry name" value="Baseplate_J_M"/>
    <property type="match status" value="1"/>
</dbReference>
<dbReference type="Pfam" id="PF04865">
    <property type="entry name" value="Baseplate_J"/>
    <property type="match status" value="1"/>
</dbReference>
<dbReference type="Pfam" id="PF26079">
    <property type="entry name" value="Baseplate_J_C"/>
    <property type="match status" value="1"/>
</dbReference>
<reference evidence="5 6" key="1">
    <citation type="submission" date="2015-06" db="EMBL/GenBank/DDBJ databases">
        <title>Marinobacter subterrani, a genetically tractable neutrophilic iron-oxidizing strain isolated from the Soudan Iron Mine.</title>
        <authorList>
            <person name="Bonis B.M."/>
            <person name="Gralnick J.A."/>
        </authorList>
    </citation>
    <scope>NUCLEOTIDE SEQUENCE [LARGE SCALE GENOMIC DNA]</scope>
    <source>
        <strain evidence="5 6">JG233</strain>
    </source>
</reference>
<evidence type="ECO:0000313" key="5">
    <source>
        <dbReference type="EMBL" id="KMQ73992.1"/>
    </source>
</evidence>
<evidence type="ECO:0000256" key="1">
    <source>
        <dbReference type="ARBA" id="ARBA00038087"/>
    </source>
</evidence>
<dbReference type="InterPro" id="IPR006949">
    <property type="entry name" value="Barrel_Baseplate_J-like"/>
</dbReference>
<comment type="caution">
    <text evidence="5">The sequence shown here is derived from an EMBL/GenBank/DDBJ whole genome shotgun (WGS) entry which is preliminary data.</text>
</comment>
<evidence type="ECO:0000259" key="4">
    <source>
        <dbReference type="Pfam" id="PF26079"/>
    </source>
</evidence>
<dbReference type="AlphaFoldDB" id="A0A0J7J761"/>
<sequence>MGFKRPSLPELMARVDQDLLSRLPGAQAALATRLTQALATSQAGVTHGLYGYLQWLERQMFPETCDDDLLHLHSAGVPRRQASQATGEVTFTGTDGAVIIASTRLQLDGQEYETAEEVAIAGGTAVATVEALEAGAAGDQSAGAELSLVSPIPGVDSKAVVGADGLQGGADLEAYSSWRDRILQRRARVPRGGAEGDWEGWALEVPGVTRAWEDPLGMGAGSVVIRIMADDAADGPLPSQQLLDAVFDYITERKNVTAHLYVIAPTPVDFAPQLSVTPDTAEVRAAAAAGLQDLVEREGEPGGTLLITRVRHAISSAAGIEDYDLQWPTANIEYATGELPVWGGVTWI</sequence>
<accession>A0A0J7J761</accession>
<evidence type="ECO:0000313" key="6">
    <source>
        <dbReference type="Proteomes" id="UP000036102"/>
    </source>
</evidence>
<dbReference type="InterPro" id="IPR058531">
    <property type="entry name" value="Baseplate_J_M"/>
</dbReference>